<dbReference type="Proteomes" id="UP001287356">
    <property type="component" value="Unassembled WGS sequence"/>
</dbReference>
<evidence type="ECO:0000313" key="1">
    <source>
        <dbReference type="EMBL" id="KAK3367448.1"/>
    </source>
</evidence>
<evidence type="ECO:0000313" key="2">
    <source>
        <dbReference type="Proteomes" id="UP001287356"/>
    </source>
</evidence>
<organism evidence="1 2">
    <name type="scientific">Lasiosphaeria ovina</name>
    <dbReference type="NCBI Taxonomy" id="92902"/>
    <lineage>
        <taxon>Eukaryota</taxon>
        <taxon>Fungi</taxon>
        <taxon>Dikarya</taxon>
        <taxon>Ascomycota</taxon>
        <taxon>Pezizomycotina</taxon>
        <taxon>Sordariomycetes</taxon>
        <taxon>Sordariomycetidae</taxon>
        <taxon>Sordariales</taxon>
        <taxon>Lasiosphaeriaceae</taxon>
        <taxon>Lasiosphaeria</taxon>
    </lineage>
</organism>
<reference evidence="1" key="2">
    <citation type="submission" date="2023-06" db="EMBL/GenBank/DDBJ databases">
        <authorList>
            <consortium name="Lawrence Berkeley National Laboratory"/>
            <person name="Haridas S."/>
            <person name="Hensen N."/>
            <person name="Bonometti L."/>
            <person name="Westerberg I."/>
            <person name="Brannstrom I.O."/>
            <person name="Guillou S."/>
            <person name="Cros-Aarteil S."/>
            <person name="Calhoun S."/>
            <person name="Kuo A."/>
            <person name="Mondo S."/>
            <person name="Pangilinan J."/>
            <person name="Riley R."/>
            <person name="Labutti K."/>
            <person name="Andreopoulos B."/>
            <person name="Lipzen A."/>
            <person name="Chen C."/>
            <person name="Yanf M."/>
            <person name="Daum C."/>
            <person name="Ng V."/>
            <person name="Clum A."/>
            <person name="Steindorff A."/>
            <person name="Ohm R."/>
            <person name="Martin F."/>
            <person name="Silar P."/>
            <person name="Natvig D."/>
            <person name="Lalanne C."/>
            <person name="Gautier V."/>
            <person name="Ament-Velasquez S.L."/>
            <person name="Kruys A."/>
            <person name="Hutchinson M.I."/>
            <person name="Powell A.J."/>
            <person name="Barry K."/>
            <person name="Miller A.N."/>
            <person name="Grigoriev I.V."/>
            <person name="Debuchy R."/>
            <person name="Gladieux P."/>
            <person name="Thoren M.H."/>
            <person name="Johannesson H."/>
        </authorList>
    </citation>
    <scope>NUCLEOTIDE SEQUENCE</scope>
    <source>
        <strain evidence="1">CBS 958.72</strain>
    </source>
</reference>
<protein>
    <submittedName>
        <fullName evidence="1">Uncharacterized protein</fullName>
    </submittedName>
</protein>
<dbReference type="AlphaFoldDB" id="A0AAE0JZV7"/>
<keyword evidence="2" id="KW-1185">Reference proteome</keyword>
<name>A0AAE0JZV7_9PEZI</name>
<proteinExistence type="predicted"/>
<dbReference type="EMBL" id="JAULSN010000007">
    <property type="protein sequence ID" value="KAK3367448.1"/>
    <property type="molecule type" value="Genomic_DNA"/>
</dbReference>
<comment type="caution">
    <text evidence="1">The sequence shown here is derived from an EMBL/GenBank/DDBJ whole genome shotgun (WGS) entry which is preliminary data.</text>
</comment>
<accession>A0AAE0JZV7</accession>
<sequence>MMWLWNKFAGQRCSVLGFEFVHPGYPGRVRYSRRVAHFTRGQIFWQCRSLLESEDQVLSCASEVEFFRLRKVNERGPSAEPWRRAGREERSLAELPLPSFLALRGPSHHGAVWWHWMRDHWSRKLTFPADFFPSLVGSLSPYQRLTGDEPALSPVLELDGHWCGEPGAKNL</sequence>
<gene>
    <name evidence="1" type="ORF">B0T24DRAFT_710414</name>
</gene>
<reference evidence="1" key="1">
    <citation type="journal article" date="2023" name="Mol. Phylogenet. Evol.">
        <title>Genome-scale phylogeny and comparative genomics of the fungal order Sordariales.</title>
        <authorList>
            <person name="Hensen N."/>
            <person name="Bonometti L."/>
            <person name="Westerberg I."/>
            <person name="Brannstrom I.O."/>
            <person name="Guillou S."/>
            <person name="Cros-Aarteil S."/>
            <person name="Calhoun S."/>
            <person name="Haridas S."/>
            <person name="Kuo A."/>
            <person name="Mondo S."/>
            <person name="Pangilinan J."/>
            <person name="Riley R."/>
            <person name="LaButti K."/>
            <person name="Andreopoulos B."/>
            <person name="Lipzen A."/>
            <person name="Chen C."/>
            <person name="Yan M."/>
            <person name="Daum C."/>
            <person name="Ng V."/>
            <person name="Clum A."/>
            <person name="Steindorff A."/>
            <person name="Ohm R.A."/>
            <person name="Martin F."/>
            <person name="Silar P."/>
            <person name="Natvig D.O."/>
            <person name="Lalanne C."/>
            <person name="Gautier V."/>
            <person name="Ament-Velasquez S.L."/>
            <person name="Kruys A."/>
            <person name="Hutchinson M.I."/>
            <person name="Powell A.J."/>
            <person name="Barry K."/>
            <person name="Miller A.N."/>
            <person name="Grigoriev I.V."/>
            <person name="Debuchy R."/>
            <person name="Gladieux P."/>
            <person name="Hiltunen Thoren M."/>
            <person name="Johannesson H."/>
        </authorList>
    </citation>
    <scope>NUCLEOTIDE SEQUENCE</scope>
    <source>
        <strain evidence="1">CBS 958.72</strain>
    </source>
</reference>